<proteinExistence type="predicted"/>
<accession>A0AA88XPC9</accession>
<feature type="domain" description="Thioredoxin" evidence="1">
    <location>
        <begin position="354"/>
        <end position="513"/>
    </location>
</feature>
<gene>
    <name evidence="2" type="ORF">FSP39_002676</name>
</gene>
<dbReference type="GO" id="GO:0005783">
    <property type="term" value="C:endoplasmic reticulum"/>
    <property type="evidence" value="ECO:0007669"/>
    <property type="project" value="TreeGrafter"/>
</dbReference>
<dbReference type="GO" id="GO:0006457">
    <property type="term" value="P:protein folding"/>
    <property type="evidence" value="ECO:0007669"/>
    <property type="project" value="TreeGrafter"/>
</dbReference>
<dbReference type="EMBL" id="VSWD01000010">
    <property type="protein sequence ID" value="KAK3089315.1"/>
    <property type="molecule type" value="Genomic_DNA"/>
</dbReference>
<evidence type="ECO:0000259" key="1">
    <source>
        <dbReference type="PROSITE" id="PS51352"/>
    </source>
</evidence>
<dbReference type="InterPro" id="IPR013766">
    <property type="entry name" value="Thioredoxin_domain"/>
</dbReference>
<dbReference type="SUPFAM" id="SSF52833">
    <property type="entry name" value="Thioredoxin-like"/>
    <property type="match status" value="1"/>
</dbReference>
<name>A0AA88XPC9_PINIB</name>
<dbReference type="Proteomes" id="UP001186944">
    <property type="component" value="Unassembled WGS sequence"/>
</dbReference>
<dbReference type="Gene3D" id="3.40.30.10">
    <property type="entry name" value="Glutaredoxin"/>
    <property type="match status" value="1"/>
</dbReference>
<dbReference type="PANTHER" id="PTHR45672:SF11">
    <property type="entry name" value="PROTEIN DISULFIDE-ISOMERASE C17H9.14C"/>
    <property type="match status" value="1"/>
</dbReference>
<protein>
    <recommendedName>
        <fullName evidence="1">Thioredoxin domain-containing protein</fullName>
    </recommendedName>
</protein>
<dbReference type="PROSITE" id="PS51352">
    <property type="entry name" value="THIOREDOXIN_2"/>
    <property type="match status" value="1"/>
</dbReference>
<organism evidence="2 3">
    <name type="scientific">Pinctada imbricata</name>
    <name type="common">Atlantic pearl-oyster</name>
    <name type="synonym">Pinctada martensii</name>
    <dbReference type="NCBI Taxonomy" id="66713"/>
    <lineage>
        <taxon>Eukaryota</taxon>
        <taxon>Metazoa</taxon>
        <taxon>Spiralia</taxon>
        <taxon>Lophotrochozoa</taxon>
        <taxon>Mollusca</taxon>
        <taxon>Bivalvia</taxon>
        <taxon>Autobranchia</taxon>
        <taxon>Pteriomorphia</taxon>
        <taxon>Pterioida</taxon>
        <taxon>Pterioidea</taxon>
        <taxon>Pteriidae</taxon>
        <taxon>Pinctada</taxon>
    </lineage>
</organism>
<comment type="caution">
    <text evidence="2">The sequence shown here is derived from an EMBL/GenBank/DDBJ whole genome shotgun (WGS) entry which is preliminary data.</text>
</comment>
<dbReference type="InterPro" id="IPR036249">
    <property type="entry name" value="Thioredoxin-like_sf"/>
</dbReference>
<evidence type="ECO:0000313" key="3">
    <source>
        <dbReference type="Proteomes" id="UP001186944"/>
    </source>
</evidence>
<evidence type="ECO:0000313" key="2">
    <source>
        <dbReference type="EMBL" id="KAK3089315.1"/>
    </source>
</evidence>
<sequence>MIKIKKPDKLPALECFIGETSAHTYRGKSKRKDLDHWLQSLVVKHSEQLQDATEDVVEKAVSIYNTTILAFPDHHRHHDIEEMVFQISEAMPDCKAFVIHQYALNAGDMKRLYKVTDVPSVLVITKDKFRRDKRVHRLYAKQHLTRQILETHILARGLNATHYNDDEFEKDIMTLRGTRYFPKIITFYAYWGRHVKDYLTALRRSIEEFTEVDLPMRFGLMDLTDDTSKKTISRWIQADYVKKVPFTVAFFTDAKNSKLLQLGLNEDRPTPMSLFPLIQKTGEDLTDIKGDPLVYQPCGTEDPLQITPLYEGPFGSMCSSWSHNQTNNTPVPIKKTKVKKHRISKAKEKRNWHEKFGTDLIDEKLRKVNGIPVISSTTWSEVIEKSHAPNHPFLGGQQWAGEVTKVALVIFIQADCGSCNRNMETFKQLQQSVKYIEGGSLYLVNCTTDTSLCNTHNIKGYPYIIAYRGLGWMGTTSCLSPQSQDKYRKYVRMDYHGVIQEKAIMEWFTNAAASAITNNYFVWPDKSKMEIAIFQVEDVRLIGVVIPKMSRYLPIPPNRNRNYYYSYECFRLVCERLYSRAKCYGVYSLEIPTSEYTDSNTEVIVSRVVMERRDGVRADLTYLGQSLMDTMEDQEDSILHRFHKPHRYNLKPSQKCEDDHGICTDLITDFTLDHSRLPITHITSDAFHTDDRLSDEELPVLIALVHQENITKNSPFLEIVVTTLDVDQYPAWAGQFVPRNYGRTMIREDGDPDKMYEYPRICIVKRSNHHKAVFYPPVGEHVDQKTVFSRKRLKSYLLKVLRDLDDHFITTEHF</sequence>
<dbReference type="PANTHER" id="PTHR45672">
    <property type="entry name" value="PROTEIN DISULFIDE-ISOMERASE C17H9.14C-RELATED"/>
    <property type="match status" value="1"/>
</dbReference>
<dbReference type="GO" id="GO:0003756">
    <property type="term" value="F:protein disulfide isomerase activity"/>
    <property type="evidence" value="ECO:0007669"/>
    <property type="project" value="TreeGrafter"/>
</dbReference>
<dbReference type="InterPro" id="IPR051063">
    <property type="entry name" value="PDI"/>
</dbReference>
<reference evidence="2" key="1">
    <citation type="submission" date="2019-08" db="EMBL/GenBank/DDBJ databases">
        <title>The improved chromosome-level genome for the pearl oyster Pinctada fucata martensii using PacBio sequencing and Hi-C.</title>
        <authorList>
            <person name="Zheng Z."/>
        </authorList>
    </citation>
    <scope>NUCLEOTIDE SEQUENCE</scope>
    <source>
        <strain evidence="2">ZZ-2019</strain>
        <tissue evidence="2">Adductor muscle</tissue>
    </source>
</reference>
<keyword evidence="3" id="KW-1185">Reference proteome</keyword>
<dbReference type="AlphaFoldDB" id="A0AA88XPC9"/>